<name>A0A8S0ZT41_ARCPL</name>
<comment type="caution">
    <text evidence="1">The sequence shown here is derived from an EMBL/GenBank/DDBJ whole genome shotgun (WGS) entry which is preliminary data.</text>
</comment>
<reference evidence="1 2" key="1">
    <citation type="submission" date="2020-04" db="EMBL/GenBank/DDBJ databases">
        <authorList>
            <person name="Wallbank WR R."/>
            <person name="Pardo Diaz C."/>
            <person name="Kozak K."/>
            <person name="Martin S."/>
            <person name="Jiggins C."/>
            <person name="Moest M."/>
            <person name="Warren A I."/>
            <person name="Byers J.R.P. K."/>
            <person name="Montejo-Kovacevich G."/>
            <person name="Yen C E."/>
        </authorList>
    </citation>
    <scope>NUCLEOTIDE SEQUENCE [LARGE SCALE GENOMIC DNA]</scope>
</reference>
<dbReference type="EMBL" id="CADEBD010000300">
    <property type="protein sequence ID" value="CAB3236158.1"/>
    <property type="molecule type" value="Genomic_DNA"/>
</dbReference>
<evidence type="ECO:0000313" key="2">
    <source>
        <dbReference type="Proteomes" id="UP000494256"/>
    </source>
</evidence>
<dbReference type="Proteomes" id="UP000494256">
    <property type="component" value="Unassembled WGS sequence"/>
</dbReference>
<accession>A0A8S0ZT41</accession>
<dbReference type="OrthoDB" id="509497at2759"/>
<proteinExistence type="predicted"/>
<sequence>MVRYNLTYTEIYRGSGLPTMIRFPWCFFSSVISGLRSIEMRGMSRTFAYLVPSNVIEVGFAAHKAACRGVQAARGTSSISTWDRQWLSETIILYCSL</sequence>
<evidence type="ECO:0000313" key="1">
    <source>
        <dbReference type="EMBL" id="CAB3236158.1"/>
    </source>
</evidence>
<organism evidence="1 2">
    <name type="scientific">Arctia plantaginis</name>
    <name type="common">Wood tiger moth</name>
    <name type="synonym">Phalaena plantaginis</name>
    <dbReference type="NCBI Taxonomy" id="874455"/>
    <lineage>
        <taxon>Eukaryota</taxon>
        <taxon>Metazoa</taxon>
        <taxon>Ecdysozoa</taxon>
        <taxon>Arthropoda</taxon>
        <taxon>Hexapoda</taxon>
        <taxon>Insecta</taxon>
        <taxon>Pterygota</taxon>
        <taxon>Neoptera</taxon>
        <taxon>Endopterygota</taxon>
        <taxon>Lepidoptera</taxon>
        <taxon>Glossata</taxon>
        <taxon>Ditrysia</taxon>
        <taxon>Noctuoidea</taxon>
        <taxon>Erebidae</taxon>
        <taxon>Arctiinae</taxon>
        <taxon>Arctia</taxon>
    </lineage>
</organism>
<dbReference type="AlphaFoldDB" id="A0A8S0ZT41"/>
<gene>
    <name evidence="1" type="ORF">APLA_LOCUS7255</name>
</gene>
<protein>
    <submittedName>
        <fullName evidence="1">Uncharacterized protein</fullName>
    </submittedName>
</protein>